<dbReference type="EMBL" id="CP067420">
    <property type="protein sequence ID" value="QQP90560.1"/>
    <property type="molecule type" value="Genomic_DNA"/>
</dbReference>
<feature type="domain" description="Cytochrome c" evidence="6">
    <location>
        <begin position="4"/>
        <end position="94"/>
    </location>
</feature>
<dbReference type="RefSeq" id="WP_201077727.1">
    <property type="nucleotide sequence ID" value="NZ_CP067420.1"/>
</dbReference>
<dbReference type="PROSITE" id="PS51007">
    <property type="entry name" value="CYTC"/>
    <property type="match status" value="1"/>
</dbReference>
<organism evidence="7 8">
    <name type="scientific">Skermanella cutis</name>
    <dbReference type="NCBI Taxonomy" id="2775420"/>
    <lineage>
        <taxon>Bacteria</taxon>
        <taxon>Pseudomonadati</taxon>
        <taxon>Pseudomonadota</taxon>
        <taxon>Alphaproteobacteria</taxon>
        <taxon>Rhodospirillales</taxon>
        <taxon>Azospirillaceae</taxon>
        <taxon>Skermanella</taxon>
    </lineage>
</organism>
<reference evidence="7" key="1">
    <citation type="submission" date="2021-02" db="EMBL/GenBank/DDBJ databases">
        <title>Skermanella TT6 skin isolate.</title>
        <authorList>
            <person name="Lee K."/>
            <person name="Ganzorig M."/>
        </authorList>
    </citation>
    <scope>NUCLEOTIDE SEQUENCE</scope>
    <source>
        <strain evidence="7">TT6</strain>
    </source>
</reference>
<protein>
    <submittedName>
        <fullName evidence="7">C-type cytochrome</fullName>
    </submittedName>
</protein>
<proteinExistence type="predicted"/>
<dbReference type="InterPro" id="IPR036909">
    <property type="entry name" value="Cyt_c-like_dom_sf"/>
</dbReference>
<keyword evidence="2 4" id="KW-0479">Metal-binding</keyword>
<evidence type="ECO:0000256" key="2">
    <source>
        <dbReference type="ARBA" id="ARBA00022723"/>
    </source>
</evidence>
<keyword evidence="5" id="KW-0732">Signal</keyword>
<keyword evidence="8" id="KW-1185">Reference proteome</keyword>
<dbReference type="SUPFAM" id="SSF46626">
    <property type="entry name" value="Cytochrome c"/>
    <property type="match status" value="1"/>
</dbReference>
<evidence type="ECO:0000313" key="8">
    <source>
        <dbReference type="Proteomes" id="UP000595197"/>
    </source>
</evidence>
<accession>A0ABX7B9X5</accession>
<dbReference type="InterPro" id="IPR009056">
    <property type="entry name" value="Cyt_c-like_dom"/>
</dbReference>
<evidence type="ECO:0000256" key="5">
    <source>
        <dbReference type="SAM" id="SignalP"/>
    </source>
</evidence>
<name>A0ABX7B9X5_9PROT</name>
<dbReference type="Pfam" id="PF13442">
    <property type="entry name" value="Cytochrome_CBB3"/>
    <property type="match status" value="1"/>
</dbReference>
<dbReference type="Proteomes" id="UP000595197">
    <property type="component" value="Chromosome"/>
</dbReference>
<evidence type="ECO:0000313" key="7">
    <source>
        <dbReference type="EMBL" id="QQP90560.1"/>
    </source>
</evidence>
<evidence type="ECO:0000256" key="3">
    <source>
        <dbReference type="ARBA" id="ARBA00023004"/>
    </source>
</evidence>
<evidence type="ECO:0000256" key="1">
    <source>
        <dbReference type="ARBA" id="ARBA00022617"/>
    </source>
</evidence>
<evidence type="ECO:0000259" key="6">
    <source>
        <dbReference type="PROSITE" id="PS51007"/>
    </source>
</evidence>
<feature type="signal peptide" evidence="5">
    <location>
        <begin position="1"/>
        <end position="20"/>
    </location>
</feature>
<evidence type="ECO:0000256" key="4">
    <source>
        <dbReference type="PROSITE-ProRule" id="PRU00433"/>
    </source>
</evidence>
<gene>
    <name evidence="7" type="ORF">IGS68_04755</name>
</gene>
<keyword evidence="1 4" id="KW-0349">Heme</keyword>
<keyword evidence="3 4" id="KW-0408">Iron</keyword>
<feature type="chain" id="PRO_5045068892" evidence="5">
    <location>
        <begin position="21"/>
        <end position="94"/>
    </location>
</feature>
<sequence length="94" mass="9390">MIRAAVLSGVLVLAAAASPAAEPPGASSCSGCHALGGEAAPGIPPILSKSADEITAAMLAYRAGEGGPTVMDRISKGFTEEEIRAIAAWIASRR</sequence>
<dbReference type="Gene3D" id="1.10.760.10">
    <property type="entry name" value="Cytochrome c-like domain"/>
    <property type="match status" value="1"/>
</dbReference>